<reference evidence="1 2" key="1">
    <citation type="submission" date="2016-10" db="EMBL/GenBank/DDBJ databases">
        <authorList>
            <person name="de Groot N.N."/>
        </authorList>
    </citation>
    <scope>NUCLEOTIDE SEQUENCE [LARGE SCALE GENOMIC DNA]</scope>
    <source>
        <strain evidence="1 2">CGMCC 1.7005</strain>
    </source>
</reference>
<name>A0A1I6Y6V2_9FLAO</name>
<dbReference type="RefSeq" id="WP_090246324.1">
    <property type="nucleotide sequence ID" value="NZ_FPAS01000001.1"/>
</dbReference>
<evidence type="ECO:0000313" key="2">
    <source>
        <dbReference type="Proteomes" id="UP000236454"/>
    </source>
</evidence>
<organism evidence="1 2">
    <name type="scientific">Lishizhenia tianjinensis</name>
    <dbReference type="NCBI Taxonomy" id="477690"/>
    <lineage>
        <taxon>Bacteria</taxon>
        <taxon>Pseudomonadati</taxon>
        <taxon>Bacteroidota</taxon>
        <taxon>Flavobacteriia</taxon>
        <taxon>Flavobacteriales</taxon>
        <taxon>Crocinitomicaceae</taxon>
        <taxon>Lishizhenia</taxon>
    </lineage>
</organism>
<dbReference type="STRING" id="477690.SAMN05216474_0677"/>
<dbReference type="AlphaFoldDB" id="A0A1I6Y6V2"/>
<accession>A0A1I6Y6V2</accession>
<dbReference type="EMBL" id="FPAS01000001">
    <property type="protein sequence ID" value="SFT45864.1"/>
    <property type="molecule type" value="Genomic_DNA"/>
</dbReference>
<keyword evidence="2" id="KW-1185">Reference proteome</keyword>
<dbReference type="PANTHER" id="PTHR36456:SF1">
    <property type="entry name" value="UPF0232 PROTEIN SCO3875"/>
    <property type="match status" value="1"/>
</dbReference>
<dbReference type="Pfam" id="PF05258">
    <property type="entry name" value="DciA"/>
    <property type="match status" value="1"/>
</dbReference>
<proteinExistence type="predicted"/>
<evidence type="ECO:0000313" key="1">
    <source>
        <dbReference type="EMBL" id="SFT45864.1"/>
    </source>
</evidence>
<protein>
    <recommendedName>
        <fullName evidence="3">RNA-binding protein</fullName>
    </recommendedName>
</protein>
<gene>
    <name evidence="1" type="ORF">SAMN05216474_0677</name>
</gene>
<sequence>MSERGKGEVTLGDAINKLLKAYKLDDKMAEMTIIEAWEEMMGKAVANRTEKMVIKNEVLYLTLNSSVMRDELMHGKQVIIQRVNQRAGFEMIKDVWFG</sequence>
<dbReference type="Proteomes" id="UP000236454">
    <property type="component" value="Unassembled WGS sequence"/>
</dbReference>
<dbReference type="OrthoDB" id="9804942at2"/>
<dbReference type="PANTHER" id="PTHR36456">
    <property type="entry name" value="UPF0232 PROTEIN SCO3875"/>
    <property type="match status" value="1"/>
</dbReference>
<evidence type="ECO:0008006" key="3">
    <source>
        <dbReference type="Google" id="ProtNLM"/>
    </source>
</evidence>
<dbReference type="InterPro" id="IPR007922">
    <property type="entry name" value="DciA-like"/>
</dbReference>